<evidence type="ECO:0000313" key="1">
    <source>
        <dbReference type="EnsemblMetazoa" id="RPRC011141-PA"/>
    </source>
</evidence>
<dbReference type="VEuPathDB" id="VectorBase:RPRC011141"/>
<keyword evidence="2" id="KW-1185">Reference proteome</keyword>
<dbReference type="AlphaFoldDB" id="T1I4C2"/>
<dbReference type="EMBL" id="ACPB03009504">
    <property type="status" value="NOT_ANNOTATED_CDS"/>
    <property type="molecule type" value="Genomic_DNA"/>
</dbReference>
<protein>
    <submittedName>
        <fullName evidence="1">Uncharacterized protein</fullName>
    </submittedName>
</protein>
<organism evidence="1 2">
    <name type="scientific">Rhodnius prolixus</name>
    <name type="common">Triatomid bug</name>
    <dbReference type="NCBI Taxonomy" id="13249"/>
    <lineage>
        <taxon>Eukaryota</taxon>
        <taxon>Metazoa</taxon>
        <taxon>Ecdysozoa</taxon>
        <taxon>Arthropoda</taxon>
        <taxon>Hexapoda</taxon>
        <taxon>Insecta</taxon>
        <taxon>Pterygota</taxon>
        <taxon>Neoptera</taxon>
        <taxon>Paraneoptera</taxon>
        <taxon>Hemiptera</taxon>
        <taxon>Heteroptera</taxon>
        <taxon>Panheteroptera</taxon>
        <taxon>Cimicomorpha</taxon>
        <taxon>Reduviidae</taxon>
        <taxon>Triatominae</taxon>
        <taxon>Rhodnius</taxon>
    </lineage>
</organism>
<dbReference type="HOGENOM" id="CLU_767950_0_0_1"/>
<dbReference type="EnsemblMetazoa" id="RPRC011141-RA">
    <property type="protein sequence ID" value="RPRC011141-PA"/>
    <property type="gene ID" value="RPRC011141"/>
</dbReference>
<evidence type="ECO:0000313" key="2">
    <source>
        <dbReference type="Proteomes" id="UP000015103"/>
    </source>
</evidence>
<sequence>MASGCCCLHSEVKHGHQGHRQPEGEFCIANERIKKEGTTKEKKTKKAKKSSCNAQEIAQHKCELDKNKLKCQLEECIKKFDENSPDTMASLARLNAFIEGKVDEEVCYPKKEWPHCPAKEGQDAYEVPHPYLPGRTLYAKPQSYRENVLVTMDGRLATRYKPRKYFHEEPPLVSILFLEVCYPKKEWPHCPAKEGQDAYEVPHPYLPGRTLYAKPQSYRENVLVTMDGRLATRYKPRKYFHEEPPLNVPPWVLPRYKSQELRAGQLYQGCQCWKKNGLQDDCPRWDCGGSRPECRVRPLPVCPPSMNPPICGVRKPNLYDGKPPKCGKERPPPPYPTQDISVNVFYKEVPKAPSLPCLLHK</sequence>
<dbReference type="InParanoid" id="T1I4C2"/>
<reference evidence="1" key="1">
    <citation type="submission" date="2015-05" db="UniProtKB">
        <authorList>
            <consortium name="EnsemblMetazoa"/>
        </authorList>
    </citation>
    <scope>IDENTIFICATION</scope>
</reference>
<dbReference type="EMBL" id="ACPB03009505">
    <property type="status" value="NOT_ANNOTATED_CDS"/>
    <property type="molecule type" value="Genomic_DNA"/>
</dbReference>
<dbReference type="STRING" id="13249.T1I4C2"/>
<proteinExistence type="predicted"/>
<name>T1I4C2_RHOPR</name>
<dbReference type="Proteomes" id="UP000015103">
    <property type="component" value="Unassembled WGS sequence"/>
</dbReference>
<accession>T1I4C2</accession>